<evidence type="ECO:0000313" key="2">
    <source>
        <dbReference type="EMBL" id="MFC5024494.1"/>
    </source>
</evidence>
<comment type="caution">
    <text evidence="2">The sequence shown here is derived from an EMBL/GenBank/DDBJ whole genome shotgun (WGS) entry which is preliminary data.</text>
</comment>
<organism evidence="2 3">
    <name type="scientific">Streptomyces coeruleoprunus</name>
    <dbReference type="NCBI Taxonomy" id="285563"/>
    <lineage>
        <taxon>Bacteria</taxon>
        <taxon>Bacillati</taxon>
        <taxon>Actinomycetota</taxon>
        <taxon>Actinomycetes</taxon>
        <taxon>Kitasatosporales</taxon>
        <taxon>Streptomycetaceae</taxon>
        <taxon>Streptomyces</taxon>
    </lineage>
</organism>
<sequence length="60" mass="6602">MSAERKKPGRLRGGLSRIRARLRLWHFLRKNGSRIGWAFAEGAIGAAIGLVIAIAYLAAR</sequence>
<dbReference type="EMBL" id="JBHSJD010000014">
    <property type="protein sequence ID" value="MFC5024494.1"/>
    <property type="molecule type" value="Genomic_DNA"/>
</dbReference>
<feature type="transmembrane region" description="Helical" evidence="1">
    <location>
        <begin position="35"/>
        <end position="59"/>
    </location>
</feature>
<evidence type="ECO:0000313" key="3">
    <source>
        <dbReference type="Proteomes" id="UP001595829"/>
    </source>
</evidence>
<keyword evidence="1" id="KW-1133">Transmembrane helix</keyword>
<name>A0ABV9XJ83_9ACTN</name>
<dbReference type="RefSeq" id="WP_345686787.1">
    <property type="nucleotide sequence ID" value="NZ_BAABIT010000001.1"/>
</dbReference>
<accession>A0ABV9XJ83</accession>
<keyword evidence="3" id="KW-1185">Reference proteome</keyword>
<dbReference type="Proteomes" id="UP001595829">
    <property type="component" value="Unassembled WGS sequence"/>
</dbReference>
<proteinExistence type="predicted"/>
<keyword evidence="1" id="KW-0472">Membrane</keyword>
<evidence type="ECO:0000256" key="1">
    <source>
        <dbReference type="SAM" id="Phobius"/>
    </source>
</evidence>
<reference evidence="3" key="1">
    <citation type="journal article" date="2019" name="Int. J. Syst. Evol. Microbiol.">
        <title>The Global Catalogue of Microorganisms (GCM) 10K type strain sequencing project: providing services to taxonomists for standard genome sequencing and annotation.</title>
        <authorList>
            <consortium name="The Broad Institute Genomics Platform"/>
            <consortium name="The Broad Institute Genome Sequencing Center for Infectious Disease"/>
            <person name="Wu L."/>
            <person name="Ma J."/>
        </authorList>
    </citation>
    <scope>NUCLEOTIDE SEQUENCE [LARGE SCALE GENOMIC DNA]</scope>
    <source>
        <strain evidence="3">CGMCC 4.1648</strain>
    </source>
</reference>
<protein>
    <submittedName>
        <fullName evidence="2">Uncharacterized protein</fullName>
    </submittedName>
</protein>
<keyword evidence="1" id="KW-0812">Transmembrane</keyword>
<gene>
    <name evidence="2" type="ORF">ACFPM3_20405</name>
</gene>